<dbReference type="EC" id="2.10.1.1" evidence="6 14"/>
<dbReference type="CDD" id="cd00887">
    <property type="entry name" value="MoeA"/>
    <property type="match status" value="1"/>
</dbReference>
<comment type="pathway">
    <text evidence="4 14">Cofactor biosynthesis; molybdopterin biosynthesis.</text>
</comment>
<evidence type="ECO:0000256" key="1">
    <source>
        <dbReference type="ARBA" id="ARBA00001946"/>
    </source>
</evidence>
<dbReference type="InterPro" id="IPR036425">
    <property type="entry name" value="MoaB/Mog-like_dom_sf"/>
</dbReference>
<comment type="similarity">
    <text evidence="5 14">Belongs to the MoeA family.</text>
</comment>
<dbReference type="GO" id="GO:0046872">
    <property type="term" value="F:metal ion binding"/>
    <property type="evidence" value="ECO:0007669"/>
    <property type="project" value="UniProtKB-UniRule"/>
</dbReference>
<comment type="function">
    <text evidence="2 14">Catalyzes the insertion of molybdate into adenylated molybdopterin with the concomitant release of AMP.</text>
</comment>
<dbReference type="InterPro" id="IPR005111">
    <property type="entry name" value="MoeA_C_domain_IV"/>
</dbReference>
<gene>
    <name evidence="16" type="ORF">I6U51_02880</name>
</gene>
<dbReference type="Gene3D" id="3.40.980.10">
    <property type="entry name" value="MoaB/Mog-like domain"/>
    <property type="match status" value="1"/>
</dbReference>
<dbReference type="NCBIfam" id="TIGR00177">
    <property type="entry name" value="molyb_syn"/>
    <property type="match status" value="1"/>
</dbReference>
<dbReference type="GO" id="GO:0005829">
    <property type="term" value="C:cytosol"/>
    <property type="evidence" value="ECO:0007669"/>
    <property type="project" value="TreeGrafter"/>
</dbReference>
<dbReference type="SMART" id="SM00852">
    <property type="entry name" value="MoCF_biosynth"/>
    <property type="match status" value="1"/>
</dbReference>
<feature type="domain" description="MoaB/Mog" evidence="15">
    <location>
        <begin position="179"/>
        <end position="317"/>
    </location>
</feature>
<dbReference type="GO" id="GO:0006777">
    <property type="term" value="P:Mo-molybdopterin cofactor biosynthetic process"/>
    <property type="evidence" value="ECO:0007669"/>
    <property type="project" value="UniProtKB-UniRule"/>
</dbReference>
<comment type="function">
    <text evidence="3">May be involved in the biosynthesis of molybdopterin.</text>
</comment>
<evidence type="ECO:0000256" key="2">
    <source>
        <dbReference type="ARBA" id="ARBA00002901"/>
    </source>
</evidence>
<evidence type="ECO:0000256" key="11">
    <source>
        <dbReference type="ARBA" id="ARBA00022842"/>
    </source>
</evidence>
<evidence type="ECO:0000256" key="14">
    <source>
        <dbReference type="RuleBase" id="RU365090"/>
    </source>
</evidence>
<dbReference type="Pfam" id="PF03454">
    <property type="entry name" value="MoeA_C"/>
    <property type="match status" value="1"/>
</dbReference>
<organism evidence="16 17">
    <name type="scientific">Clostridium aciditolerans</name>
    <dbReference type="NCBI Taxonomy" id="339861"/>
    <lineage>
        <taxon>Bacteria</taxon>
        <taxon>Bacillati</taxon>
        <taxon>Bacillota</taxon>
        <taxon>Clostridia</taxon>
        <taxon>Eubacteriales</taxon>
        <taxon>Clostridiaceae</taxon>
        <taxon>Clostridium</taxon>
    </lineage>
</organism>
<dbReference type="Gene3D" id="2.170.190.11">
    <property type="entry name" value="Molybdopterin biosynthesis moea protein, domain 3"/>
    <property type="match status" value="1"/>
</dbReference>
<dbReference type="SUPFAM" id="SSF53218">
    <property type="entry name" value="Molybdenum cofactor biosynthesis proteins"/>
    <property type="match status" value="1"/>
</dbReference>
<dbReference type="InterPro" id="IPR038987">
    <property type="entry name" value="MoeA-like"/>
</dbReference>
<evidence type="ECO:0000256" key="7">
    <source>
        <dbReference type="ARBA" id="ARBA00021108"/>
    </source>
</evidence>
<dbReference type="NCBIfam" id="NF045515">
    <property type="entry name" value="Glp_gephyrin"/>
    <property type="match status" value="1"/>
</dbReference>
<dbReference type="SUPFAM" id="SSF63867">
    <property type="entry name" value="MoeA C-terminal domain-like"/>
    <property type="match status" value="1"/>
</dbReference>
<dbReference type="Pfam" id="PF03453">
    <property type="entry name" value="MoeA_N"/>
    <property type="match status" value="1"/>
</dbReference>
<comment type="caution">
    <text evidence="16">The sequence shown here is derived from an EMBL/GenBank/DDBJ whole genome shotgun (WGS) entry which is preliminary data.</text>
</comment>
<comment type="cofactor">
    <cofactor evidence="1 14">
        <name>Mg(2+)</name>
        <dbReference type="ChEBI" id="CHEBI:18420"/>
    </cofactor>
</comment>
<dbReference type="Pfam" id="PF00994">
    <property type="entry name" value="MoCF_biosynth"/>
    <property type="match status" value="1"/>
</dbReference>
<keyword evidence="10 14" id="KW-0479">Metal-binding</keyword>
<dbReference type="PROSITE" id="PS01079">
    <property type="entry name" value="MOCF_BIOSYNTHESIS_2"/>
    <property type="match status" value="1"/>
</dbReference>
<evidence type="ECO:0000256" key="12">
    <source>
        <dbReference type="ARBA" id="ARBA00023150"/>
    </source>
</evidence>
<keyword evidence="17" id="KW-1185">Reference proteome</keyword>
<evidence type="ECO:0000256" key="13">
    <source>
        <dbReference type="ARBA" id="ARBA00047317"/>
    </source>
</evidence>
<evidence type="ECO:0000256" key="5">
    <source>
        <dbReference type="ARBA" id="ARBA00010763"/>
    </source>
</evidence>
<comment type="catalytic activity">
    <reaction evidence="13">
        <text>adenylyl-molybdopterin + molybdate = Mo-molybdopterin + AMP + H(+)</text>
        <dbReference type="Rhea" id="RHEA:35047"/>
        <dbReference type="ChEBI" id="CHEBI:15378"/>
        <dbReference type="ChEBI" id="CHEBI:36264"/>
        <dbReference type="ChEBI" id="CHEBI:62727"/>
        <dbReference type="ChEBI" id="CHEBI:71302"/>
        <dbReference type="ChEBI" id="CHEBI:456215"/>
        <dbReference type="EC" id="2.10.1.1"/>
    </reaction>
</comment>
<dbReference type="InterPro" id="IPR036688">
    <property type="entry name" value="MoeA_C_domain_IV_sf"/>
</dbReference>
<keyword evidence="12 14" id="KW-0501">Molybdenum cofactor biosynthesis</keyword>
<dbReference type="GO" id="GO:0061599">
    <property type="term" value="F:molybdopterin molybdotransferase activity"/>
    <property type="evidence" value="ECO:0007669"/>
    <property type="project" value="UniProtKB-UniRule"/>
</dbReference>
<dbReference type="Proteomes" id="UP000622687">
    <property type="component" value="Unassembled WGS sequence"/>
</dbReference>
<dbReference type="InterPro" id="IPR001453">
    <property type="entry name" value="MoaB/Mog_dom"/>
</dbReference>
<proteinExistence type="inferred from homology"/>
<evidence type="ECO:0000256" key="10">
    <source>
        <dbReference type="ARBA" id="ARBA00022723"/>
    </source>
</evidence>
<evidence type="ECO:0000256" key="8">
    <source>
        <dbReference type="ARBA" id="ARBA00022505"/>
    </source>
</evidence>
<dbReference type="SUPFAM" id="SSF63882">
    <property type="entry name" value="MoeA N-terminal region -like"/>
    <property type="match status" value="1"/>
</dbReference>
<accession>A0A934M025</accession>
<evidence type="ECO:0000256" key="9">
    <source>
        <dbReference type="ARBA" id="ARBA00022679"/>
    </source>
</evidence>
<dbReference type="InterPro" id="IPR005110">
    <property type="entry name" value="MoeA_linker/N"/>
</dbReference>
<dbReference type="AlphaFoldDB" id="A0A934M025"/>
<dbReference type="EMBL" id="JAEEGB010000004">
    <property type="protein sequence ID" value="MBI6871649.1"/>
    <property type="molecule type" value="Genomic_DNA"/>
</dbReference>
<name>A0A934M025_9CLOT</name>
<evidence type="ECO:0000313" key="17">
    <source>
        <dbReference type="Proteomes" id="UP000622687"/>
    </source>
</evidence>
<dbReference type="Gene3D" id="2.40.340.10">
    <property type="entry name" value="MoeA, C-terminal, domain IV"/>
    <property type="match status" value="1"/>
</dbReference>
<protein>
    <recommendedName>
        <fullName evidence="7 14">Molybdopterin molybdenumtransferase</fullName>
        <ecNumber evidence="6 14">2.10.1.1</ecNumber>
    </recommendedName>
</protein>
<keyword evidence="8 14" id="KW-0500">Molybdenum</keyword>
<dbReference type="InterPro" id="IPR008284">
    <property type="entry name" value="MoCF_biosynth_CS"/>
</dbReference>
<evidence type="ECO:0000256" key="3">
    <source>
        <dbReference type="ARBA" id="ARBA00003487"/>
    </source>
</evidence>
<dbReference type="Gene3D" id="3.90.105.10">
    <property type="entry name" value="Molybdopterin biosynthesis moea protein, domain 2"/>
    <property type="match status" value="1"/>
</dbReference>
<sequence length="401" mass="44033">MITIEEALEIVLKETKVLGFETVNILNSLNKVLAEDIYSKDNLPPFDKSAMDGYAIISDDTENASEEKPVKLKIKGTIKAGDFYKGQLKCGEALKIMTGAPVPNGADAVIQIENVEADNEEVAIFNPVEKNKNILNLGEEIKKGDIALLSGMTIRPSEIGLMASLGFSSAKVFKVPKMIVITTGDELIDVSEELISGKIRDCNGYSLMALGKNLQADVKFYGIVRDDMDVLFKKMQEAFEEGDIIITSGGVSAGDYDFVENCLKELGADIKFSSVAIKPGKPFTFAKYKDKLFFGLPGNPLAVINTFEQFVSPAAKKMMGKSDIHNKQFKVILGEDFKSVKGRTNYVYVNIEEKDGIYYAYKVGSQSSNQLLTISKANGIIILDKEMVKAGEEVNGRFIFK</sequence>
<dbReference type="FunFam" id="3.40.980.10:FF:000004">
    <property type="entry name" value="Molybdopterin molybdenumtransferase"/>
    <property type="match status" value="1"/>
</dbReference>
<evidence type="ECO:0000313" key="16">
    <source>
        <dbReference type="EMBL" id="MBI6871649.1"/>
    </source>
</evidence>
<evidence type="ECO:0000256" key="4">
    <source>
        <dbReference type="ARBA" id="ARBA00005046"/>
    </source>
</evidence>
<dbReference type="RefSeq" id="WP_211141101.1">
    <property type="nucleotide sequence ID" value="NZ_JAEEGB010000004.1"/>
</dbReference>
<evidence type="ECO:0000259" key="15">
    <source>
        <dbReference type="SMART" id="SM00852"/>
    </source>
</evidence>
<reference evidence="16" key="1">
    <citation type="submission" date="2020-12" db="EMBL/GenBank/DDBJ databases">
        <title>Clostridium thailandense sp. nov., a novel acetogenic bacterium isolated from peat land soil in Thailand.</title>
        <authorList>
            <person name="Chaikitkaew S."/>
            <person name="Birkeland N.K."/>
        </authorList>
    </citation>
    <scope>NUCLEOTIDE SEQUENCE</scope>
    <source>
        <strain evidence="16">DSM 17425</strain>
    </source>
</reference>
<keyword evidence="9 14" id="KW-0808">Transferase</keyword>
<dbReference type="PANTHER" id="PTHR10192:SF5">
    <property type="entry name" value="GEPHYRIN"/>
    <property type="match status" value="1"/>
</dbReference>
<dbReference type="InterPro" id="IPR036135">
    <property type="entry name" value="MoeA_linker/N_sf"/>
</dbReference>
<dbReference type="PANTHER" id="PTHR10192">
    <property type="entry name" value="MOLYBDOPTERIN BIOSYNTHESIS PROTEIN"/>
    <property type="match status" value="1"/>
</dbReference>
<dbReference type="FunFam" id="2.170.190.11:FF:000001">
    <property type="entry name" value="Molybdopterin molybdenumtransferase"/>
    <property type="match status" value="1"/>
</dbReference>
<evidence type="ECO:0000256" key="6">
    <source>
        <dbReference type="ARBA" id="ARBA00013269"/>
    </source>
</evidence>
<keyword evidence="11 14" id="KW-0460">Magnesium</keyword>